<dbReference type="PANTHER" id="PTHR36842:SF1">
    <property type="entry name" value="PROTEIN TOLB"/>
    <property type="match status" value="1"/>
</dbReference>
<evidence type="ECO:0000313" key="3">
    <source>
        <dbReference type="EMBL" id="NHF60263.1"/>
    </source>
</evidence>
<dbReference type="Pfam" id="PF07676">
    <property type="entry name" value="PD40"/>
    <property type="match status" value="3"/>
</dbReference>
<gene>
    <name evidence="3" type="ORF">FK220_012990</name>
</gene>
<dbReference type="PANTHER" id="PTHR36842">
    <property type="entry name" value="PROTEIN TOLB HOMOLOG"/>
    <property type="match status" value="1"/>
</dbReference>
<comment type="similarity">
    <text evidence="1">Belongs to the TolB family.</text>
</comment>
<organism evidence="3 4">
    <name type="scientific">Pelagihabitans pacificus</name>
    <dbReference type="NCBI Taxonomy" id="2696054"/>
    <lineage>
        <taxon>Bacteria</taxon>
        <taxon>Pseudomonadati</taxon>
        <taxon>Bacteroidota</taxon>
        <taxon>Flavobacteriia</taxon>
        <taxon>Flavobacteriales</taxon>
        <taxon>Flavobacteriaceae</taxon>
        <taxon>Pelagihabitans</taxon>
    </lineage>
</organism>
<keyword evidence="4" id="KW-1185">Reference proteome</keyword>
<feature type="signal peptide" evidence="2">
    <location>
        <begin position="1"/>
        <end position="20"/>
    </location>
</feature>
<protein>
    <submittedName>
        <fullName evidence="3">Transporter</fullName>
    </submittedName>
</protein>
<evidence type="ECO:0000313" key="4">
    <source>
        <dbReference type="Proteomes" id="UP000707206"/>
    </source>
</evidence>
<evidence type="ECO:0000256" key="1">
    <source>
        <dbReference type="ARBA" id="ARBA00009820"/>
    </source>
</evidence>
<dbReference type="InterPro" id="IPR011659">
    <property type="entry name" value="WD40"/>
</dbReference>
<reference evidence="3" key="2">
    <citation type="submission" date="2020-03" db="EMBL/GenBank/DDBJ databases">
        <title>Flavobacteriaceae bacterium strain TP-CH-4, a member of the family Flavobacteriaceae isolated from a deep-sea seamount.</title>
        <authorList>
            <person name="Zhang D.-C."/>
        </authorList>
    </citation>
    <scope>NUCLEOTIDE SEQUENCE</scope>
    <source>
        <strain evidence="3">TP-CH-4</strain>
    </source>
</reference>
<name>A0A967AU03_9FLAO</name>
<sequence>MKTIAAILFTVLTIPPMASQQSISTSTLEVFDLETRKRTVILRENTHFEAPNWSKDGQYFIINQEGGLYTVSLDGKTKKVLPTGTLSRCNNDHGISFDGNTLAISNNDTINGNASGNSRIYTMPISGGTPKRITPMAPSYWHGWSPDGKTLVYTARRNGHWDIYSIPSEGGKEMRLTDSPGLDDGPEYSPDGKYIYYNSMQSGTMEIWRMWADGSNQEQLTKDAYSNWFAHPSPNGNQFVYIAYLEDQGDRHPPMKQVALRLYDLEDGTIQTLCEFTGGQGTINVPSWSPDGKRFAFVSYSGR</sequence>
<dbReference type="Proteomes" id="UP000707206">
    <property type="component" value="Unassembled WGS sequence"/>
</dbReference>
<dbReference type="RefSeq" id="WP_152574755.1">
    <property type="nucleotide sequence ID" value="NZ_VIKU02000003.1"/>
</dbReference>
<dbReference type="AlphaFoldDB" id="A0A967AU03"/>
<proteinExistence type="inferred from homology"/>
<keyword evidence="2" id="KW-0732">Signal</keyword>
<dbReference type="EMBL" id="VIKU02000003">
    <property type="protein sequence ID" value="NHF60263.1"/>
    <property type="molecule type" value="Genomic_DNA"/>
</dbReference>
<feature type="chain" id="PRO_5037454627" evidence="2">
    <location>
        <begin position="21"/>
        <end position="303"/>
    </location>
</feature>
<comment type="caution">
    <text evidence="3">The sequence shown here is derived from an EMBL/GenBank/DDBJ whole genome shotgun (WGS) entry which is preliminary data.</text>
</comment>
<evidence type="ECO:0000256" key="2">
    <source>
        <dbReference type="SAM" id="SignalP"/>
    </source>
</evidence>
<dbReference type="InterPro" id="IPR011042">
    <property type="entry name" value="6-blade_b-propeller_TolB-like"/>
</dbReference>
<accession>A0A967AU03</accession>
<dbReference type="SUPFAM" id="SSF82171">
    <property type="entry name" value="DPP6 N-terminal domain-like"/>
    <property type="match status" value="1"/>
</dbReference>
<dbReference type="Gene3D" id="2.120.10.30">
    <property type="entry name" value="TolB, C-terminal domain"/>
    <property type="match status" value="1"/>
</dbReference>
<reference evidence="3" key="1">
    <citation type="submission" date="2019-07" db="EMBL/GenBank/DDBJ databases">
        <authorList>
            <person name="De-Chao Zhang Q."/>
        </authorList>
    </citation>
    <scope>NUCLEOTIDE SEQUENCE</scope>
    <source>
        <strain evidence="3">TP-CH-4</strain>
    </source>
</reference>